<keyword evidence="3" id="KW-1185">Reference proteome</keyword>
<dbReference type="Proteomes" id="UP000324479">
    <property type="component" value="Unassembled WGS sequence"/>
</dbReference>
<accession>A0A5M6DM01</accession>
<feature type="transmembrane region" description="Helical" evidence="1">
    <location>
        <begin position="31"/>
        <end position="51"/>
    </location>
</feature>
<organism evidence="2 3">
    <name type="scientific">Roseiconus nitratireducens</name>
    <dbReference type="NCBI Taxonomy" id="2605748"/>
    <lineage>
        <taxon>Bacteria</taxon>
        <taxon>Pseudomonadati</taxon>
        <taxon>Planctomycetota</taxon>
        <taxon>Planctomycetia</taxon>
        <taxon>Pirellulales</taxon>
        <taxon>Pirellulaceae</taxon>
        <taxon>Roseiconus</taxon>
    </lineage>
</organism>
<protein>
    <submittedName>
        <fullName evidence="2">Uncharacterized protein</fullName>
    </submittedName>
</protein>
<dbReference type="EMBL" id="VWOX01000001">
    <property type="protein sequence ID" value="KAA5547249.1"/>
    <property type="molecule type" value="Genomic_DNA"/>
</dbReference>
<evidence type="ECO:0000256" key="1">
    <source>
        <dbReference type="SAM" id="Phobius"/>
    </source>
</evidence>
<evidence type="ECO:0000313" key="3">
    <source>
        <dbReference type="Proteomes" id="UP000324479"/>
    </source>
</evidence>
<evidence type="ECO:0000313" key="2">
    <source>
        <dbReference type="EMBL" id="KAA5547249.1"/>
    </source>
</evidence>
<keyword evidence="1" id="KW-1133">Transmembrane helix</keyword>
<proteinExistence type="predicted"/>
<reference evidence="2 3" key="1">
    <citation type="submission" date="2019-08" db="EMBL/GenBank/DDBJ databases">
        <authorList>
            <person name="Dhanesh K."/>
            <person name="Kumar G."/>
            <person name="Sasikala C."/>
            <person name="Venkata Ramana C."/>
        </authorList>
    </citation>
    <scope>NUCLEOTIDE SEQUENCE [LARGE SCALE GENOMIC DNA]</scope>
    <source>
        <strain evidence="2 3">JC645</strain>
    </source>
</reference>
<keyword evidence="1" id="KW-0472">Membrane</keyword>
<gene>
    <name evidence="2" type="ORF">FYK55_02290</name>
</gene>
<dbReference type="RefSeq" id="WP_150074413.1">
    <property type="nucleotide sequence ID" value="NZ_VWOX01000001.1"/>
</dbReference>
<comment type="caution">
    <text evidence="2">The sequence shown here is derived from an EMBL/GenBank/DDBJ whole genome shotgun (WGS) entry which is preliminary data.</text>
</comment>
<keyword evidence="1" id="KW-0812">Transmembrane</keyword>
<dbReference type="AlphaFoldDB" id="A0A5M6DM01"/>
<name>A0A5M6DM01_9BACT</name>
<sequence length="61" mass="6356">MKSISAAIIVVIAAALLLGSAVIAHDDTALFIQVVGCIVGIFGIAGWLMTLRTTKRVDDSK</sequence>